<dbReference type="Gene3D" id="1.25.40.10">
    <property type="entry name" value="Tetratricopeptide repeat domain"/>
    <property type="match status" value="3"/>
</dbReference>
<keyword evidence="2" id="KW-1185">Reference proteome</keyword>
<organism evidence="1 2">
    <name type="scientific">Streptomonospora algeriensis</name>
    <dbReference type="NCBI Taxonomy" id="995084"/>
    <lineage>
        <taxon>Bacteria</taxon>
        <taxon>Bacillati</taxon>
        <taxon>Actinomycetota</taxon>
        <taxon>Actinomycetes</taxon>
        <taxon>Streptosporangiales</taxon>
        <taxon>Nocardiopsidaceae</taxon>
        <taxon>Streptomonospora</taxon>
    </lineage>
</organism>
<dbReference type="InterPro" id="IPR050767">
    <property type="entry name" value="Sel1_AlgK"/>
</dbReference>
<gene>
    <name evidence="1" type="ORF">ACFQZU_15225</name>
</gene>
<name>A0ABW3BHX7_9ACTN</name>
<dbReference type="Pfam" id="PF13374">
    <property type="entry name" value="TPR_10"/>
    <property type="match status" value="2"/>
</dbReference>
<dbReference type="InterPro" id="IPR006597">
    <property type="entry name" value="Sel1-like"/>
</dbReference>
<dbReference type="PANTHER" id="PTHR11102:SF160">
    <property type="entry name" value="ERAD-ASSOCIATED E3 UBIQUITIN-PROTEIN LIGASE COMPONENT HRD3"/>
    <property type="match status" value="1"/>
</dbReference>
<evidence type="ECO:0000313" key="2">
    <source>
        <dbReference type="Proteomes" id="UP001596956"/>
    </source>
</evidence>
<dbReference type="SUPFAM" id="SSF81901">
    <property type="entry name" value="HCP-like"/>
    <property type="match status" value="1"/>
</dbReference>
<dbReference type="InterPro" id="IPR011990">
    <property type="entry name" value="TPR-like_helical_dom_sf"/>
</dbReference>
<evidence type="ECO:0000313" key="1">
    <source>
        <dbReference type="EMBL" id="MFD0802660.1"/>
    </source>
</evidence>
<sequence length="552" mass="60345">MARDANDDLDRRLGAVASDRRGGMVLVSGDSMAGKSRALAAALARSLPKRRLVVPPEDADLTHLPAWLKRRRWRHWRGWVVWLDDLDRRLPHARLEPPLIEELGRAGAIVAATIRWQQLQDLKPATDSDGQAVGYAVLRTPVLVLAGWSPGERDRASRSGDERLVEGAAQETVGVAAHVGGGPQLEDLWRHGPAAGHPRGYALVAAAVDLARTGLSAPLSRARIEEVADLYLPPPPPAAEAAEEAWEWATRVRHEVAGLLVSADHDQERWRAFDYISREEPVPEAVWQAALDWANDEDRFTIGVTAYTTGRRAVAETAWRRAADNGNTSAMNNLGVLLQEVGRTGEAEQWWRQAADNGNPGAMVNLGALLQQEGRTGEAEQWWRQAADNGNPAAMFNLGLLLEEDGRPGEAQDWYRSAADNRNTGAMVNLGLLLQQDGRTGEAQDWYRSAIEAGHTEAMNNLGALLLEVGRTGEAEQWWRQAADNGNPSAMSNLGVLLQQDGRTGEAQDWYRRAAEAGDTDAMVNLGALLAQDGRTGEVEKWWRRVLGAGEG</sequence>
<comment type="caution">
    <text evidence="1">The sequence shown here is derived from an EMBL/GenBank/DDBJ whole genome shotgun (WGS) entry which is preliminary data.</text>
</comment>
<dbReference type="Proteomes" id="UP001596956">
    <property type="component" value="Unassembled WGS sequence"/>
</dbReference>
<dbReference type="EMBL" id="JBHTHR010000549">
    <property type="protein sequence ID" value="MFD0802660.1"/>
    <property type="molecule type" value="Genomic_DNA"/>
</dbReference>
<proteinExistence type="predicted"/>
<reference evidence="2" key="1">
    <citation type="journal article" date="2019" name="Int. J. Syst. Evol. Microbiol.">
        <title>The Global Catalogue of Microorganisms (GCM) 10K type strain sequencing project: providing services to taxonomists for standard genome sequencing and annotation.</title>
        <authorList>
            <consortium name="The Broad Institute Genomics Platform"/>
            <consortium name="The Broad Institute Genome Sequencing Center for Infectious Disease"/>
            <person name="Wu L."/>
            <person name="Ma J."/>
        </authorList>
    </citation>
    <scope>NUCLEOTIDE SEQUENCE [LARGE SCALE GENOMIC DNA]</scope>
    <source>
        <strain evidence="2">CCUG 63369</strain>
    </source>
</reference>
<dbReference type="SMART" id="SM00671">
    <property type="entry name" value="SEL1"/>
    <property type="match status" value="6"/>
</dbReference>
<dbReference type="Pfam" id="PF13432">
    <property type="entry name" value="TPR_16"/>
    <property type="match status" value="2"/>
</dbReference>
<protein>
    <submittedName>
        <fullName evidence="1">Tetratricopeptide repeat protein</fullName>
    </submittedName>
</protein>
<accession>A0ABW3BHX7</accession>
<dbReference type="PANTHER" id="PTHR11102">
    <property type="entry name" value="SEL-1-LIKE PROTEIN"/>
    <property type="match status" value="1"/>
</dbReference>